<dbReference type="RefSeq" id="WP_130019419.1">
    <property type="nucleotide sequence ID" value="NZ_SEWF01000003.1"/>
</dbReference>
<protein>
    <recommendedName>
        <fullName evidence="5">Energy transducer TonB</fullName>
    </recommendedName>
</protein>
<evidence type="ECO:0000256" key="2">
    <source>
        <dbReference type="SAM" id="Phobius"/>
    </source>
</evidence>
<feature type="compositionally biased region" description="Basic and acidic residues" evidence="1">
    <location>
        <begin position="151"/>
        <end position="177"/>
    </location>
</feature>
<comment type="caution">
    <text evidence="3">The sequence shown here is derived from an EMBL/GenBank/DDBJ whole genome shotgun (WGS) entry which is preliminary data.</text>
</comment>
<evidence type="ECO:0000256" key="1">
    <source>
        <dbReference type="SAM" id="MobiDB-lite"/>
    </source>
</evidence>
<feature type="compositionally biased region" description="Polar residues" evidence="1">
    <location>
        <begin position="325"/>
        <end position="335"/>
    </location>
</feature>
<dbReference type="Proteomes" id="UP000293162">
    <property type="component" value="Unassembled WGS sequence"/>
</dbReference>
<keyword evidence="2" id="KW-1133">Transmembrane helix</keyword>
<organism evidence="3 4">
    <name type="scientific">Emticicia agri</name>
    <dbReference type="NCBI Taxonomy" id="2492393"/>
    <lineage>
        <taxon>Bacteria</taxon>
        <taxon>Pseudomonadati</taxon>
        <taxon>Bacteroidota</taxon>
        <taxon>Cytophagia</taxon>
        <taxon>Cytophagales</taxon>
        <taxon>Leadbetterellaceae</taxon>
        <taxon>Emticicia</taxon>
    </lineage>
</organism>
<evidence type="ECO:0000313" key="4">
    <source>
        <dbReference type="Proteomes" id="UP000293162"/>
    </source>
</evidence>
<feature type="transmembrane region" description="Helical" evidence="2">
    <location>
        <begin position="16"/>
        <end position="35"/>
    </location>
</feature>
<accession>A0A4Q5M4D6</accession>
<dbReference type="SUPFAM" id="SSF74653">
    <property type="entry name" value="TolA/TonB C-terminal domain"/>
    <property type="match status" value="1"/>
</dbReference>
<sequence length="335" mass="35263">MQTATLSEDNKKNQPLAFVISLVIYGSFLTILFFLKLMYTPLEEPEGVELNYGIDLVGSGDIQTTNKANPSPNNYDVKPAAKQEEAKLLKVKPVVTPPPVAEKPIKVKVKEVQAKPVITSKEDSPVEEKENDKPVKKIETKPVVKVTPVETKAKTEAPKPEPVKPEPPKRTVDDGSLFKKGSKGSNGANGSNSNSNGTIGTRDGIGGNNNGDGKKGEVGDKGDPRGTLDGKSLYGNPGKGGGSGASIGGLSGWNKRKLSLPNDGSSETGKIVFKVTVDDSGDVVGISVVESTVSPAVQNFYKNYIQQKLSSVLTPAGTPPPRASGTITINIQSGN</sequence>
<feature type="region of interest" description="Disordered" evidence="1">
    <location>
        <begin position="120"/>
        <end position="267"/>
    </location>
</feature>
<gene>
    <name evidence="3" type="ORF">EWM59_02750</name>
</gene>
<name>A0A4Q5M4D6_9BACT</name>
<evidence type="ECO:0008006" key="5">
    <source>
        <dbReference type="Google" id="ProtNLM"/>
    </source>
</evidence>
<keyword evidence="4" id="KW-1185">Reference proteome</keyword>
<keyword evidence="2" id="KW-0472">Membrane</keyword>
<dbReference type="OrthoDB" id="979886at2"/>
<feature type="compositionally biased region" description="Basic and acidic residues" evidence="1">
    <location>
        <begin position="212"/>
        <end position="228"/>
    </location>
</feature>
<feature type="compositionally biased region" description="Gly residues" evidence="1">
    <location>
        <begin position="237"/>
        <end position="251"/>
    </location>
</feature>
<feature type="compositionally biased region" description="Low complexity" evidence="1">
    <location>
        <begin position="183"/>
        <end position="202"/>
    </location>
</feature>
<proteinExistence type="predicted"/>
<dbReference type="EMBL" id="SEWF01000003">
    <property type="protein sequence ID" value="RYU97224.1"/>
    <property type="molecule type" value="Genomic_DNA"/>
</dbReference>
<evidence type="ECO:0000313" key="3">
    <source>
        <dbReference type="EMBL" id="RYU97224.1"/>
    </source>
</evidence>
<keyword evidence="2" id="KW-0812">Transmembrane</keyword>
<feature type="compositionally biased region" description="Basic and acidic residues" evidence="1">
    <location>
        <begin position="120"/>
        <end position="142"/>
    </location>
</feature>
<reference evidence="3 4" key="1">
    <citation type="submission" date="2019-02" db="EMBL/GenBank/DDBJ databases">
        <title>Bacterial novel species Emticicia sp. 17J42-9 isolated from soil.</title>
        <authorList>
            <person name="Jung H.-Y."/>
        </authorList>
    </citation>
    <scope>NUCLEOTIDE SEQUENCE [LARGE SCALE GENOMIC DNA]</scope>
    <source>
        <strain evidence="3 4">17J42-9</strain>
    </source>
</reference>
<dbReference type="AlphaFoldDB" id="A0A4Q5M4D6"/>
<feature type="region of interest" description="Disordered" evidence="1">
    <location>
        <begin position="315"/>
        <end position="335"/>
    </location>
</feature>